<accession>A0A919UMR4</accession>
<protein>
    <recommendedName>
        <fullName evidence="1">DNA primase/polymerase bifunctional N-terminal domain-containing protein</fullName>
    </recommendedName>
</protein>
<dbReference type="RefSeq" id="WP_239162079.1">
    <property type="nucleotide sequence ID" value="NZ_BOOA01000059.1"/>
</dbReference>
<evidence type="ECO:0000313" key="3">
    <source>
        <dbReference type="Proteomes" id="UP000640052"/>
    </source>
</evidence>
<evidence type="ECO:0000313" key="2">
    <source>
        <dbReference type="EMBL" id="GIH27631.1"/>
    </source>
</evidence>
<evidence type="ECO:0000259" key="1">
    <source>
        <dbReference type="SMART" id="SM00943"/>
    </source>
</evidence>
<dbReference type="SMART" id="SM00943">
    <property type="entry name" value="Prim-Pol"/>
    <property type="match status" value="1"/>
</dbReference>
<dbReference type="Pfam" id="PF09250">
    <property type="entry name" value="Prim-Pol"/>
    <property type="match status" value="1"/>
</dbReference>
<keyword evidence="3" id="KW-1185">Reference proteome</keyword>
<dbReference type="EMBL" id="BOOA01000059">
    <property type="protein sequence ID" value="GIH27631.1"/>
    <property type="molecule type" value="Genomic_DNA"/>
</dbReference>
<gene>
    <name evidence="2" type="ORF">Aph01nite_59410</name>
</gene>
<name>A0A919UMR4_9ACTN</name>
<sequence length="202" mass="21670">MIKIAGRVTMNKAAQTYAKKGWPVFIDTFLDDLTCEVCKVAHKTAADFQRCTCVLCHGVYSATTDPDRIRDMTKYIKKGIICVRTGSASGLVAIEIVPPAGTRSGGHLEKAGLLPNTLTVLDGQVAGYLIYRHPGAGIRIRSGANRLGPGVHVHADGGYIPMPTSRSRKSGQKLAWLGDSPDRAIAPLHPRLLATLRDNIAA</sequence>
<comment type="caution">
    <text evidence="2">The sequence shown here is derived from an EMBL/GenBank/DDBJ whole genome shotgun (WGS) entry which is preliminary data.</text>
</comment>
<organism evidence="2 3">
    <name type="scientific">Acrocarpospora phusangensis</name>
    <dbReference type="NCBI Taxonomy" id="1070424"/>
    <lineage>
        <taxon>Bacteria</taxon>
        <taxon>Bacillati</taxon>
        <taxon>Actinomycetota</taxon>
        <taxon>Actinomycetes</taxon>
        <taxon>Streptosporangiales</taxon>
        <taxon>Streptosporangiaceae</taxon>
        <taxon>Acrocarpospora</taxon>
    </lineage>
</organism>
<feature type="domain" description="DNA primase/polymerase bifunctional N-terminal" evidence="1">
    <location>
        <begin position="14"/>
        <end position="192"/>
    </location>
</feature>
<reference evidence="2" key="1">
    <citation type="submission" date="2021-01" db="EMBL/GenBank/DDBJ databases">
        <title>Whole genome shotgun sequence of Acrocarpospora phusangensis NBRC 108782.</title>
        <authorList>
            <person name="Komaki H."/>
            <person name="Tamura T."/>
        </authorList>
    </citation>
    <scope>NUCLEOTIDE SEQUENCE</scope>
    <source>
        <strain evidence="2">NBRC 108782</strain>
    </source>
</reference>
<dbReference type="AlphaFoldDB" id="A0A919UMR4"/>
<dbReference type="InterPro" id="IPR015330">
    <property type="entry name" value="DNA_primase/pol_bifunc_N"/>
</dbReference>
<proteinExistence type="predicted"/>
<dbReference type="Proteomes" id="UP000640052">
    <property type="component" value="Unassembled WGS sequence"/>
</dbReference>